<evidence type="ECO:0000256" key="1">
    <source>
        <dbReference type="SAM" id="SignalP"/>
    </source>
</evidence>
<dbReference type="Proteomes" id="UP000887229">
    <property type="component" value="Unassembled WGS sequence"/>
</dbReference>
<evidence type="ECO:0000313" key="3">
    <source>
        <dbReference type="Proteomes" id="UP000887229"/>
    </source>
</evidence>
<feature type="signal peptide" evidence="1">
    <location>
        <begin position="1"/>
        <end position="34"/>
    </location>
</feature>
<gene>
    <name evidence="2" type="ORF">F5Z01DRAFT_754049</name>
</gene>
<keyword evidence="3" id="KW-1185">Reference proteome</keyword>
<dbReference type="RefSeq" id="XP_046113899.1">
    <property type="nucleotide sequence ID" value="XM_046267102.1"/>
</dbReference>
<protein>
    <submittedName>
        <fullName evidence="2">Uncharacterized protein</fullName>
    </submittedName>
</protein>
<dbReference type="AlphaFoldDB" id="A0A9P8CKI5"/>
<accession>A0A9P8CKI5</accession>
<sequence>MGQRAKWMIRSRQPGFVLLSEFMAVLLRCDYAQASKNVSRYIPKVEGSNHIAKLNHAAFRLSQLAFWLKSTVQHYAIELTPVYGLIIRDPKADDTKGTLEAIQSYGIAFEMTACNRTRHAHVALTSYGQM</sequence>
<dbReference type="EMBL" id="MU251286">
    <property type="protein sequence ID" value="KAG9249975.1"/>
    <property type="molecule type" value="Genomic_DNA"/>
</dbReference>
<dbReference type="GeneID" id="70298005"/>
<keyword evidence="1" id="KW-0732">Signal</keyword>
<comment type="caution">
    <text evidence="2">The sequence shown here is derived from an EMBL/GenBank/DDBJ whole genome shotgun (WGS) entry which is preliminary data.</text>
</comment>
<organism evidence="2 3">
    <name type="scientific">Emericellopsis atlantica</name>
    <dbReference type="NCBI Taxonomy" id="2614577"/>
    <lineage>
        <taxon>Eukaryota</taxon>
        <taxon>Fungi</taxon>
        <taxon>Dikarya</taxon>
        <taxon>Ascomycota</taxon>
        <taxon>Pezizomycotina</taxon>
        <taxon>Sordariomycetes</taxon>
        <taxon>Hypocreomycetidae</taxon>
        <taxon>Hypocreales</taxon>
        <taxon>Bionectriaceae</taxon>
        <taxon>Emericellopsis</taxon>
    </lineage>
</organism>
<evidence type="ECO:0000313" key="2">
    <source>
        <dbReference type="EMBL" id="KAG9249975.1"/>
    </source>
</evidence>
<proteinExistence type="predicted"/>
<feature type="chain" id="PRO_5040504636" evidence="1">
    <location>
        <begin position="35"/>
        <end position="130"/>
    </location>
</feature>
<name>A0A9P8CKI5_9HYPO</name>
<reference evidence="2" key="1">
    <citation type="journal article" date="2021" name="IMA Fungus">
        <title>Genomic characterization of three marine fungi, including Emericellopsis atlantica sp. nov. with signatures of a generalist lifestyle and marine biomass degradation.</title>
        <authorList>
            <person name="Hagestad O.C."/>
            <person name="Hou L."/>
            <person name="Andersen J.H."/>
            <person name="Hansen E.H."/>
            <person name="Altermark B."/>
            <person name="Li C."/>
            <person name="Kuhnert E."/>
            <person name="Cox R.J."/>
            <person name="Crous P.W."/>
            <person name="Spatafora J.W."/>
            <person name="Lail K."/>
            <person name="Amirebrahimi M."/>
            <person name="Lipzen A."/>
            <person name="Pangilinan J."/>
            <person name="Andreopoulos W."/>
            <person name="Hayes R.D."/>
            <person name="Ng V."/>
            <person name="Grigoriev I.V."/>
            <person name="Jackson S.A."/>
            <person name="Sutton T.D.S."/>
            <person name="Dobson A.D.W."/>
            <person name="Rama T."/>
        </authorList>
    </citation>
    <scope>NUCLEOTIDE SEQUENCE</scope>
    <source>
        <strain evidence="2">TS7</strain>
    </source>
</reference>